<dbReference type="RefSeq" id="WP_262842346.1">
    <property type="nucleotide sequence ID" value="NZ_JANZYP010000010.1"/>
</dbReference>
<evidence type="ECO:0000313" key="2">
    <source>
        <dbReference type="Proteomes" id="UP001595891"/>
    </source>
</evidence>
<gene>
    <name evidence="1" type="ORF">ACFO8L_21715</name>
</gene>
<dbReference type="Proteomes" id="UP001595891">
    <property type="component" value="Unassembled WGS sequence"/>
</dbReference>
<proteinExistence type="predicted"/>
<dbReference type="Gene3D" id="3.40.50.1220">
    <property type="entry name" value="TPP-binding domain"/>
    <property type="match status" value="1"/>
</dbReference>
<dbReference type="CDD" id="cd00296">
    <property type="entry name" value="SIR2"/>
    <property type="match status" value="1"/>
</dbReference>
<evidence type="ECO:0000313" key="1">
    <source>
        <dbReference type="EMBL" id="MFC4588721.1"/>
    </source>
</evidence>
<protein>
    <submittedName>
        <fullName evidence="1">SIR2 family protein</fullName>
    </submittedName>
</protein>
<organism evidence="1 2">
    <name type="scientific">Sphaerisporangium corydalis</name>
    <dbReference type="NCBI Taxonomy" id="1441875"/>
    <lineage>
        <taxon>Bacteria</taxon>
        <taxon>Bacillati</taxon>
        <taxon>Actinomycetota</taxon>
        <taxon>Actinomycetes</taxon>
        <taxon>Streptosporangiales</taxon>
        <taxon>Streptosporangiaceae</taxon>
        <taxon>Sphaerisporangium</taxon>
    </lineage>
</organism>
<keyword evidence="2" id="KW-1185">Reference proteome</keyword>
<dbReference type="InterPro" id="IPR029035">
    <property type="entry name" value="DHS-like_NAD/FAD-binding_dom"/>
</dbReference>
<sequence length="297" mass="31906">MTKKIATGAEKIATGAEKIATGAEKIATGIRSAARPIAVLAGAGVSQSAGVPTGQDLLESVARQRGEDPGSDPVAWYLRSVGGFPDYFGMVGDGTDALPEAIFDQPAPTPAHRAIARMTAAGLVGPILTTNLDRLLEKALREQALPFELAYDLNTLTRILNNLRPPPDGPERIDDQSAQTVHKVVVLKLHGDYRDIGIRHTALGDHIYHGVIDDLLDRLFAEFDLLVCGWSASWDVPLRRALRRATRGQIWWLQCGPPSAAAQSTFAARHPMVAPVTSSDEGLTTLSTLLLDPDRDI</sequence>
<dbReference type="EMBL" id="JBHSFN010000013">
    <property type="protein sequence ID" value="MFC4588721.1"/>
    <property type="molecule type" value="Genomic_DNA"/>
</dbReference>
<dbReference type="Pfam" id="PF13289">
    <property type="entry name" value="SIR2_2"/>
    <property type="match status" value="1"/>
</dbReference>
<dbReference type="SUPFAM" id="SSF52467">
    <property type="entry name" value="DHS-like NAD/FAD-binding domain"/>
    <property type="match status" value="1"/>
</dbReference>
<reference evidence="2" key="1">
    <citation type="journal article" date="2019" name="Int. J. Syst. Evol. Microbiol.">
        <title>The Global Catalogue of Microorganisms (GCM) 10K type strain sequencing project: providing services to taxonomists for standard genome sequencing and annotation.</title>
        <authorList>
            <consortium name="The Broad Institute Genomics Platform"/>
            <consortium name="The Broad Institute Genome Sequencing Center for Infectious Disease"/>
            <person name="Wu L."/>
            <person name="Ma J."/>
        </authorList>
    </citation>
    <scope>NUCLEOTIDE SEQUENCE [LARGE SCALE GENOMIC DNA]</scope>
    <source>
        <strain evidence="2">CCUG 49560</strain>
    </source>
</reference>
<name>A0ABV9EJL1_9ACTN</name>
<comment type="caution">
    <text evidence="1">The sequence shown here is derived from an EMBL/GenBank/DDBJ whole genome shotgun (WGS) entry which is preliminary data.</text>
</comment>
<accession>A0ABV9EJL1</accession>